<feature type="transmembrane region" description="Helical" evidence="2">
    <location>
        <begin position="12"/>
        <end position="33"/>
    </location>
</feature>
<comment type="caution">
    <text evidence="3">The sequence shown here is derived from an EMBL/GenBank/DDBJ whole genome shotgun (WGS) entry which is preliminary data.</text>
</comment>
<feature type="compositionally biased region" description="Acidic residues" evidence="1">
    <location>
        <begin position="88"/>
        <end position="111"/>
    </location>
</feature>
<accession>W7UNA7</accession>
<feature type="transmembrane region" description="Helical" evidence="2">
    <location>
        <begin position="39"/>
        <end position="61"/>
    </location>
</feature>
<keyword evidence="2" id="KW-0812">Transmembrane</keyword>
<evidence type="ECO:0000256" key="1">
    <source>
        <dbReference type="SAM" id="MobiDB-lite"/>
    </source>
</evidence>
<dbReference type="PATRIC" id="fig|1341157.4.peg.105"/>
<keyword evidence="4" id="KW-1185">Reference proteome</keyword>
<proteinExistence type="predicted"/>
<keyword evidence="2" id="KW-0472">Membrane</keyword>
<evidence type="ECO:0000256" key="2">
    <source>
        <dbReference type="SAM" id="Phobius"/>
    </source>
</evidence>
<evidence type="ECO:0000313" key="4">
    <source>
        <dbReference type="Proteomes" id="UP000019365"/>
    </source>
</evidence>
<dbReference type="RefSeq" id="WP_037296407.1">
    <property type="nucleotide sequence ID" value="NZ_ATAX01000003.1"/>
</dbReference>
<dbReference type="EMBL" id="ATAX01000003">
    <property type="protein sequence ID" value="EWM55288.1"/>
    <property type="molecule type" value="Genomic_DNA"/>
</dbReference>
<keyword evidence="2" id="KW-1133">Transmembrane helix</keyword>
<dbReference type="AlphaFoldDB" id="W7UNA7"/>
<organism evidence="3 4">
    <name type="scientific">Ruminococcus flavefaciens 007c</name>
    <dbReference type="NCBI Taxonomy" id="1341157"/>
    <lineage>
        <taxon>Bacteria</taxon>
        <taxon>Bacillati</taxon>
        <taxon>Bacillota</taxon>
        <taxon>Clostridia</taxon>
        <taxon>Eubacteriales</taxon>
        <taxon>Oscillospiraceae</taxon>
        <taxon>Ruminococcus</taxon>
    </lineage>
</organism>
<sequence length="111" mass="12109">MFKNAGEKLKITAKGLFWLIVVCGTIDGIYVASQTDASGLLIIPITILSAWVTSLVLYAVGDMCENIDLMRSNMYTVTTVMEKRFPDLAEEDPGDIVSEDNNDEAGNSAEE</sequence>
<feature type="region of interest" description="Disordered" evidence="1">
    <location>
        <begin position="86"/>
        <end position="111"/>
    </location>
</feature>
<protein>
    <submittedName>
        <fullName evidence="3">Uncharacterized protein</fullName>
    </submittedName>
</protein>
<name>W7UNA7_RUMFL</name>
<reference evidence="3 4" key="1">
    <citation type="journal article" date="2014" name="PLoS ONE">
        <title>Rumen cellulosomics: divergent fiber-degrading strategies revealed by comparative genome-wide analysis of six ruminococcal strains.</title>
        <authorList>
            <person name="Dassa B."/>
            <person name="Borovok I."/>
            <person name="Ruimy-Israeli V."/>
            <person name="Lamed R."/>
            <person name="Flint H.J."/>
            <person name="Duncan S.H."/>
            <person name="Henrissat B."/>
            <person name="Coutinho P."/>
            <person name="Morrison M."/>
            <person name="Mosoni P."/>
            <person name="Yeoman C.J."/>
            <person name="White B.A."/>
            <person name="Bayer E.A."/>
        </authorList>
    </citation>
    <scope>NUCLEOTIDE SEQUENCE [LARGE SCALE GENOMIC DNA]</scope>
    <source>
        <strain evidence="3 4">007c</strain>
    </source>
</reference>
<gene>
    <name evidence="3" type="ORF">RF007C_04855</name>
</gene>
<evidence type="ECO:0000313" key="3">
    <source>
        <dbReference type="EMBL" id="EWM55288.1"/>
    </source>
</evidence>
<dbReference type="Proteomes" id="UP000019365">
    <property type="component" value="Unassembled WGS sequence"/>
</dbReference>
<dbReference type="OrthoDB" id="1827888at2"/>